<dbReference type="HAMAP" id="MF_01006">
    <property type="entry name" value="Undec_diphosphatase"/>
    <property type="match status" value="1"/>
</dbReference>
<evidence type="ECO:0000256" key="6">
    <source>
        <dbReference type="ARBA" id="ARBA00022692"/>
    </source>
</evidence>
<comment type="subcellular location">
    <subcellularLocation>
        <location evidence="1">Cell membrane</location>
        <topology evidence="1">Multi-pass membrane protein</topology>
    </subcellularLocation>
</comment>
<keyword evidence="6 12" id="KW-0812">Transmembrane</keyword>
<feature type="transmembrane region" description="Helical" evidence="12">
    <location>
        <begin position="73"/>
        <end position="95"/>
    </location>
</feature>
<keyword evidence="7" id="KW-0378">Hydrolase</keyword>
<comment type="similarity">
    <text evidence="2">Belongs to the UppP family.</text>
</comment>
<dbReference type="GO" id="GO:0005886">
    <property type="term" value="C:plasma membrane"/>
    <property type="evidence" value="ECO:0007669"/>
    <property type="project" value="UniProtKB-SubCell"/>
</dbReference>
<protein>
    <recommendedName>
        <fullName evidence="4">Undecaprenyl-diphosphatase</fullName>
        <ecNumber evidence="3">3.6.1.27</ecNumber>
    </recommendedName>
    <alternativeName>
        <fullName evidence="10">Undecaprenyl pyrophosphate phosphatase</fullName>
    </alternativeName>
</protein>
<dbReference type="InterPro" id="IPR003824">
    <property type="entry name" value="UppP"/>
</dbReference>
<comment type="catalytic activity">
    <reaction evidence="11">
        <text>di-trans,octa-cis-undecaprenyl diphosphate + H2O = di-trans,octa-cis-undecaprenyl phosphate + phosphate + H(+)</text>
        <dbReference type="Rhea" id="RHEA:28094"/>
        <dbReference type="ChEBI" id="CHEBI:15377"/>
        <dbReference type="ChEBI" id="CHEBI:15378"/>
        <dbReference type="ChEBI" id="CHEBI:43474"/>
        <dbReference type="ChEBI" id="CHEBI:58405"/>
        <dbReference type="ChEBI" id="CHEBI:60392"/>
        <dbReference type="EC" id="3.6.1.27"/>
    </reaction>
</comment>
<feature type="transmembrane region" description="Helical" evidence="12">
    <location>
        <begin position="205"/>
        <end position="223"/>
    </location>
</feature>
<organism evidence="13">
    <name type="scientific">marine metagenome</name>
    <dbReference type="NCBI Taxonomy" id="408172"/>
    <lineage>
        <taxon>unclassified sequences</taxon>
        <taxon>metagenomes</taxon>
        <taxon>ecological metagenomes</taxon>
    </lineage>
</organism>
<dbReference type="AlphaFoldDB" id="A0A382FMT4"/>
<name>A0A382FMT4_9ZZZZ</name>
<evidence type="ECO:0000256" key="2">
    <source>
        <dbReference type="ARBA" id="ARBA00010621"/>
    </source>
</evidence>
<dbReference type="PANTHER" id="PTHR30622">
    <property type="entry name" value="UNDECAPRENYL-DIPHOSPHATASE"/>
    <property type="match status" value="1"/>
</dbReference>
<reference evidence="13" key="1">
    <citation type="submission" date="2018-05" db="EMBL/GenBank/DDBJ databases">
        <authorList>
            <person name="Lanie J.A."/>
            <person name="Ng W.-L."/>
            <person name="Kazmierczak K.M."/>
            <person name="Andrzejewski T.M."/>
            <person name="Davidsen T.M."/>
            <person name="Wayne K.J."/>
            <person name="Tettelin H."/>
            <person name="Glass J.I."/>
            <person name="Rusch D."/>
            <person name="Podicherti R."/>
            <person name="Tsui H.-C.T."/>
            <person name="Winkler M.E."/>
        </authorList>
    </citation>
    <scope>NUCLEOTIDE SEQUENCE</scope>
</reference>
<evidence type="ECO:0000313" key="13">
    <source>
        <dbReference type="EMBL" id="SVB63664.1"/>
    </source>
</evidence>
<evidence type="ECO:0000256" key="8">
    <source>
        <dbReference type="ARBA" id="ARBA00022989"/>
    </source>
</evidence>
<dbReference type="PANTHER" id="PTHR30622:SF4">
    <property type="entry name" value="UNDECAPRENYL-DIPHOSPHATASE"/>
    <property type="match status" value="1"/>
</dbReference>
<accession>A0A382FMT4</accession>
<evidence type="ECO:0000256" key="3">
    <source>
        <dbReference type="ARBA" id="ARBA00012374"/>
    </source>
</evidence>
<feature type="transmembrane region" description="Helical" evidence="12">
    <location>
        <begin position="172"/>
        <end position="193"/>
    </location>
</feature>
<evidence type="ECO:0000256" key="12">
    <source>
        <dbReference type="SAM" id="Phobius"/>
    </source>
</evidence>
<evidence type="ECO:0000256" key="4">
    <source>
        <dbReference type="ARBA" id="ARBA00021581"/>
    </source>
</evidence>
<gene>
    <name evidence="13" type="ORF">METZ01_LOCUS216518</name>
</gene>
<evidence type="ECO:0000256" key="11">
    <source>
        <dbReference type="ARBA" id="ARBA00047594"/>
    </source>
</evidence>
<keyword evidence="9 12" id="KW-0472">Membrane</keyword>
<proteinExistence type="inferred from homology"/>
<feature type="transmembrane region" description="Helical" evidence="12">
    <location>
        <begin position="101"/>
        <end position="119"/>
    </location>
</feature>
<evidence type="ECO:0000256" key="10">
    <source>
        <dbReference type="ARBA" id="ARBA00032707"/>
    </source>
</evidence>
<feature type="non-terminal residue" evidence="13">
    <location>
        <position position="1"/>
    </location>
</feature>
<feature type="transmembrane region" description="Helical" evidence="12">
    <location>
        <begin position="235"/>
        <end position="253"/>
    </location>
</feature>
<evidence type="ECO:0000256" key="5">
    <source>
        <dbReference type="ARBA" id="ARBA00022475"/>
    </source>
</evidence>
<dbReference type="EC" id="3.6.1.27" evidence="3"/>
<evidence type="ECO:0000256" key="9">
    <source>
        <dbReference type="ARBA" id="ARBA00023136"/>
    </source>
</evidence>
<dbReference type="Pfam" id="PF02673">
    <property type="entry name" value="BacA"/>
    <property type="match status" value="1"/>
</dbReference>
<feature type="transmembrane region" description="Helical" evidence="12">
    <location>
        <begin position="34"/>
        <end position="52"/>
    </location>
</feature>
<dbReference type="GO" id="GO:0050380">
    <property type="term" value="F:undecaprenyl-diphosphatase activity"/>
    <property type="evidence" value="ECO:0007669"/>
    <property type="project" value="UniProtKB-EC"/>
</dbReference>
<evidence type="ECO:0000256" key="1">
    <source>
        <dbReference type="ARBA" id="ARBA00004651"/>
    </source>
</evidence>
<keyword evidence="8 12" id="KW-1133">Transmembrane helix</keyword>
<evidence type="ECO:0000256" key="7">
    <source>
        <dbReference type="ARBA" id="ARBA00022801"/>
    </source>
</evidence>
<sequence length="254" mass="28595">VIGLVQGITEFLPISSSGHLVLISKISNWDDQGLFTDIAVHAGTLIAVLVYLRREIIKILYNLFQQKLFNEIIIYKIILATLPAVIIGFFVFNFFDDYLRNLKVVAWASIIFGVLLYFADKKNTSKPIWNEINFKDALIIGMFQVLAFIPGASRAGVTITGARFLGFDRTNAAIFSMLLSIPIILASLTLSIFDVISDPINNTYVLQSFFAAIVACITALLSIHFMMKLIQKTNFNLFIIYRIILGFILLFFYA</sequence>
<dbReference type="EMBL" id="UINC01050561">
    <property type="protein sequence ID" value="SVB63664.1"/>
    <property type="molecule type" value="Genomic_DNA"/>
</dbReference>
<keyword evidence="5" id="KW-1003">Cell membrane</keyword>